<evidence type="ECO:0000313" key="3">
    <source>
        <dbReference type="Proteomes" id="UP001558652"/>
    </source>
</evidence>
<feature type="transmembrane region" description="Helical" evidence="1">
    <location>
        <begin position="73"/>
        <end position="96"/>
    </location>
</feature>
<organism evidence="2 3">
    <name type="scientific">Ranatra chinensis</name>
    <dbReference type="NCBI Taxonomy" id="642074"/>
    <lineage>
        <taxon>Eukaryota</taxon>
        <taxon>Metazoa</taxon>
        <taxon>Ecdysozoa</taxon>
        <taxon>Arthropoda</taxon>
        <taxon>Hexapoda</taxon>
        <taxon>Insecta</taxon>
        <taxon>Pterygota</taxon>
        <taxon>Neoptera</taxon>
        <taxon>Paraneoptera</taxon>
        <taxon>Hemiptera</taxon>
        <taxon>Heteroptera</taxon>
        <taxon>Panheteroptera</taxon>
        <taxon>Nepomorpha</taxon>
        <taxon>Nepidae</taxon>
        <taxon>Ranatrinae</taxon>
        <taxon>Ranatra</taxon>
    </lineage>
</organism>
<name>A0ABD0YXT6_9HEMI</name>
<keyword evidence="1" id="KW-0472">Membrane</keyword>
<reference evidence="2 3" key="1">
    <citation type="submission" date="2024-07" db="EMBL/GenBank/DDBJ databases">
        <title>Chromosome-level genome assembly of the water stick insect Ranatra chinensis (Heteroptera: Nepidae).</title>
        <authorList>
            <person name="Liu X."/>
        </authorList>
    </citation>
    <scope>NUCLEOTIDE SEQUENCE [LARGE SCALE GENOMIC DNA]</scope>
    <source>
        <strain evidence="2">Cailab_2021Rc</strain>
        <tissue evidence="2">Muscle</tissue>
    </source>
</reference>
<keyword evidence="1" id="KW-1133">Transmembrane helix</keyword>
<protein>
    <submittedName>
        <fullName evidence="2">Uncharacterized protein</fullName>
    </submittedName>
</protein>
<gene>
    <name evidence="2" type="ORF">AAG570_001267</name>
</gene>
<dbReference type="AlphaFoldDB" id="A0ABD0YXT6"/>
<proteinExistence type="predicted"/>
<dbReference type="EMBL" id="JBFDAA010000010">
    <property type="protein sequence ID" value="KAL1124643.1"/>
    <property type="molecule type" value="Genomic_DNA"/>
</dbReference>
<evidence type="ECO:0000256" key="1">
    <source>
        <dbReference type="SAM" id="Phobius"/>
    </source>
</evidence>
<dbReference type="Proteomes" id="UP001558652">
    <property type="component" value="Unassembled WGS sequence"/>
</dbReference>
<keyword evidence="1" id="KW-0812">Transmembrane</keyword>
<accession>A0ABD0YXT6</accession>
<keyword evidence="3" id="KW-1185">Reference proteome</keyword>
<sequence>MSQQVVWTLKLGDSFGLAYRMWCGVALVSCSPLIVWRSVRPCAQDLSSWSMARSSALVHHNISRTSQLIFKDIYIYIYIYIYYQFSILLRPIYFFLNLDLYHLHKFRVGKKVFSDVQY</sequence>
<evidence type="ECO:0000313" key="2">
    <source>
        <dbReference type="EMBL" id="KAL1124643.1"/>
    </source>
</evidence>
<comment type="caution">
    <text evidence="2">The sequence shown here is derived from an EMBL/GenBank/DDBJ whole genome shotgun (WGS) entry which is preliminary data.</text>
</comment>
<feature type="transmembrane region" description="Helical" evidence="1">
    <location>
        <begin position="17"/>
        <end position="36"/>
    </location>
</feature>